<dbReference type="InterPro" id="IPR052210">
    <property type="entry name" value="LysM1-like"/>
</dbReference>
<dbReference type="HOGENOM" id="CLU_010591_8_0_1"/>
<evidence type="ECO:0000256" key="5">
    <source>
        <dbReference type="SAM" id="MobiDB-lite"/>
    </source>
</evidence>
<feature type="compositionally biased region" description="Low complexity" evidence="5">
    <location>
        <begin position="147"/>
        <end position="173"/>
    </location>
</feature>
<feature type="domain" description="LysM" evidence="7">
    <location>
        <begin position="191"/>
        <end position="238"/>
    </location>
</feature>
<gene>
    <name evidence="8" type="ORF">SMAC_06940</name>
</gene>
<dbReference type="OMA" id="NSGCTNI"/>
<evidence type="ECO:0000256" key="4">
    <source>
        <dbReference type="ARBA" id="ARBA00044955"/>
    </source>
</evidence>
<sequence>MRFSFALLLSCLSTGVLAGGIRGAYERMFIWYVYQAHITDLDWRYSSVDDIEILRDGFGTAKPHGTLTFNEFIDVQLPFDPKTTKYCTYWYDNDGSLDCEWVPDSWSIEMEDFLRWNPSLTASCGNFIEGRSYCVEAYGEPAGGVEPPAVTGGPSTPSTSTVPATTTTAPAGNGITTPLPIQPGMVSDCDSFYFVKLGDSCTTIAASNGISLTQFTTWNPQVGGASCSGLWANAYVCVSTIGHSPSVSTTVPAAIPTTTAPSNGINTPTPIQPGMVGNCDAFYLPATTTTAGNGIATPTNIQPGMVNNCDDFYLVKSGDSCVSIAAAKGITVAQFSTWNSKVGSTCTGLWADTYACVSIVGHTPTTGTSPVSTPSPIQSGMVSGCKKFHFVQAGETCDTIASKYGVTTANFKKWNPAVKSDCTGMWANTYACVGV</sequence>
<evidence type="ECO:0000256" key="2">
    <source>
        <dbReference type="ARBA" id="ARBA00022729"/>
    </source>
</evidence>
<keyword evidence="1" id="KW-0147">Chitin-binding</keyword>
<evidence type="ECO:0000256" key="3">
    <source>
        <dbReference type="ARBA" id="ARBA00023026"/>
    </source>
</evidence>
<dbReference type="PANTHER" id="PTHR34997">
    <property type="entry name" value="AM15"/>
    <property type="match status" value="1"/>
</dbReference>
<dbReference type="InterPro" id="IPR036779">
    <property type="entry name" value="LysM_dom_sf"/>
</dbReference>
<dbReference type="STRING" id="771870.F7W7F3"/>
<dbReference type="PROSITE" id="PS51782">
    <property type="entry name" value="LYSM"/>
    <property type="match status" value="3"/>
</dbReference>
<keyword evidence="2 6" id="KW-0732">Signal</keyword>
<organism evidence="8 9">
    <name type="scientific">Sordaria macrospora (strain ATCC MYA-333 / DSM 997 / K(L3346) / K-hell)</name>
    <dbReference type="NCBI Taxonomy" id="771870"/>
    <lineage>
        <taxon>Eukaryota</taxon>
        <taxon>Fungi</taxon>
        <taxon>Dikarya</taxon>
        <taxon>Ascomycota</taxon>
        <taxon>Pezizomycotina</taxon>
        <taxon>Sordariomycetes</taxon>
        <taxon>Sordariomycetidae</taxon>
        <taxon>Sordariales</taxon>
        <taxon>Sordariaceae</taxon>
        <taxon>Sordaria</taxon>
    </lineage>
</organism>
<dbReference type="Pfam" id="PF01476">
    <property type="entry name" value="LysM"/>
    <property type="match status" value="3"/>
</dbReference>
<dbReference type="Gene3D" id="3.10.350.10">
    <property type="entry name" value="LysM domain"/>
    <property type="match status" value="3"/>
</dbReference>
<dbReference type="EMBL" id="CABT02000038">
    <property type="protein sequence ID" value="CCC13444.1"/>
    <property type="molecule type" value="Genomic_DNA"/>
</dbReference>
<dbReference type="PANTHER" id="PTHR34997:SF2">
    <property type="entry name" value="LYSM DOMAIN-CONTAINING PROTEIN-RELATED"/>
    <property type="match status" value="1"/>
</dbReference>
<dbReference type="eggNOG" id="KOG2806">
    <property type="taxonomic scope" value="Eukaryota"/>
</dbReference>
<dbReference type="InterPro" id="IPR018392">
    <property type="entry name" value="LysM"/>
</dbReference>
<comment type="similarity">
    <text evidence="4">Belongs to the secreted LysM effector family.</text>
</comment>
<dbReference type="VEuPathDB" id="FungiDB:SMAC_06940"/>
<dbReference type="CDD" id="cd00118">
    <property type="entry name" value="LysM"/>
    <property type="match status" value="3"/>
</dbReference>
<protein>
    <submittedName>
        <fullName evidence="8">WGS project CABT00000000 data, contig 2.38</fullName>
    </submittedName>
</protein>
<feature type="signal peptide" evidence="6">
    <location>
        <begin position="1"/>
        <end position="18"/>
    </location>
</feature>
<dbReference type="InParanoid" id="F7W7F3"/>
<evidence type="ECO:0000313" key="9">
    <source>
        <dbReference type="Proteomes" id="UP000001881"/>
    </source>
</evidence>
<reference evidence="8 9" key="1">
    <citation type="journal article" date="2010" name="PLoS Genet.">
        <title>De novo assembly of a 40 Mb eukaryotic genome from short sequence reads: Sordaria macrospora, a model organism for fungal morphogenesis.</title>
        <authorList>
            <person name="Nowrousian M."/>
            <person name="Stajich J."/>
            <person name="Chu M."/>
            <person name="Engh I."/>
            <person name="Espagne E."/>
            <person name="Halliday K."/>
            <person name="Kamerewerd J."/>
            <person name="Kempken F."/>
            <person name="Knab B."/>
            <person name="Kuo H.C."/>
            <person name="Osiewacz H.D."/>
            <person name="Poeggeler S."/>
            <person name="Read N."/>
            <person name="Seiler S."/>
            <person name="Smith K."/>
            <person name="Zickler D."/>
            <person name="Kueck U."/>
            <person name="Freitag M."/>
        </authorList>
    </citation>
    <scope>NUCLEOTIDE SEQUENCE [LARGE SCALE GENOMIC DNA]</scope>
    <source>
        <strain evidence="9">ATCC MYA-333 / DSM 997 / K(L3346) / K-hell</strain>
        <tissue evidence="8">Mycelium</tissue>
    </source>
</reference>
<accession>F7W7F3</accession>
<evidence type="ECO:0000259" key="7">
    <source>
        <dbReference type="PROSITE" id="PS51782"/>
    </source>
</evidence>
<evidence type="ECO:0000256" key="1">
    <source>
        <dbReference type="ARBA" id="ARBA00022669"/>
    </source>
</evidence>
<evidence type="ECO:0000313" key="8">
    <source>
        <dbReference type="EMBL" id="CCC13444.1"/>
    </source>
</evidence>
<dbReference type="Proteomes" id="UP000001881">
    <property type="component" value="Unassembled WGS sequence"/>
</dbReference>
<evidence type="ECO:0000256" key="6">
    <source>
        <dbReference type="SAM" id="SignalP"/>
    </source>
</evidence>
<proteinExistence type="inferred from homology"/>
<feature type="chain" id="PRO_5003365071" evidence="6">
    <location>
        <begin position="19"/>
        <end position="435"/>
    </location>
</feature>
<feature type="domain" description="LysM" evidence="7">
    <location>
        <begin position="311"/>
        <end position="357"/>
    </location>
</feature>
<keyword evidence="9" id="KW-1185">Reference proteome</keyword>
<keyword evidence="3" id="KW-0843">Virulence</keyword>
<name>F7W7F3_SORMK</name>
<dbReference type="GO" id="GO:0008061">
    <property type="term" value="F:chitin binding"/>
    <property type="evidence" value="ECO:0007669"/>
    <property type="project" value="UniProtKB-KW"/>
</dbReference>
<feature type="domain" description="LysM" evidence="7">
    <location>
        <begin position="387"/>
        <end position="433"/>
    </location>
</feature>
<dbReference type="OrthoDB" id="2281372at2759"/>
<dbReference type="AlphaFoldDB" id="F7W7F3"/>
<dbReference type="SUPFAM" id="SSF54106">
    <property type="entry name" value="LysM domain"/>
    <property type="match status" value="3"/>
</dbReference>
<dbReference type="SMART" id="SM00257">
    <property type="entry name" value="LysM"/>
    <property type="match status" value="3"/>
</dbReference>
<feature type="region of interest" description="Disordered" evidence="5">
    <location>
        <begin position="145"/>
        <end position="173"/>
    </location>
</feature>
<comment type="caution">
    <text evidence="8">The sequence shown here is derived from an EMBL/GenBank/DDBJ whole genome shotgun (WGS) entry which is preliminary data.</text>
</comment>